<proteinExistence type="predicted"/>
<evidence type="ECO:0000313" key="1">
    <source>
        <dbReference type="EMBL" id="MBX73933.1"/>
    </source>
</evidence>
<reference evidence="1" key="1">
    <citation type="submission" date="2018-02" db="EMBL/GenBank/DDBJ databases">
        <title>Rhizophora mucronata_Transcriptome.</title>
        <authorList>
            <person name="Meera S.P."/>
            <person name="Sreeshan A."/>
            <person name="Augustine A."/>
        </authorList>
    </citation>
    <scope>NUCLEOTIDE SEQUENCE</scope>
    <source>
        <tissue evidence="1">Leaf</tissue>
    </source>
</reference>
<dbReference type="EMBL" id="GGEC01093449">
    <property type="protein sequence ID" value="MBX73933.1"/>
    <property type="molecule type" value="Transcribed_RNA"/>
</dbReference>
<accession>A0A2P2R3X2</accession>
<name>A0A2P2R3X2_RHIMU</name>
<organism evidence="1">
    <name type="scientific">Rhizophora mucronata</name>
    <name type="common">Asiatic mangrove</name>
    <dbReference type="NCBI Taxonomy" id="61149"/>
    <lineage>
        <taxon>Eukaryota</taxon>
        <taxon>Viridiplantae</taxon>
        <taxon>Streptophyta</taxon>
        <taxon>Embryophyta</taxon>
        <taxon>Tracheophyta</taxon>
        <taxon>Spermatophyta</taxon>
        <taxon>Magnoliopsida</taxon>
        <taxon>eudicotyledons</taxon>
        <taxon>Gunneridae</taxon>
        <taxon>Pentapetalae</taxon>
        <taxon>rosids</taxon>
        <taxon>fabids</taxon>
        <taxon>Malpighiales</taxon>
        <taxon>Rhizophoraceae</taxon>
        <taxon>Rhizophora</taxon>
    </lineage>
</organism>
<sequence>MAAQQSLR</sequence>
<protein>
    <submittedName>
        <fullName evidence="1">Uncharacterized protein</fullName>
    </submittedName>
</protein>